<evidence type="ECO:0000256" key="1">
    <source>
        <dbReference type="SAM" id="Phobius"/>
    </source>
</evidence>
<proteinExistence type="predicted"/>
<name>A0ABQ3WAD2_9ACTN</name>
<keyword evidence="1" id="KW-0812">Transmembrane</keyword>
<reference evidence="2" key="1">
    <citation type="submission" date="2021-01" db="EMBL/GenBank/DDBJ databases">
        <title>Whole genome shotgun sequence of Actinoplanes capillaceus NBRC 16408.</title>
        <authorList>
            <person name="Komaki H."/>
            <person name="Tamura T."/>
        </authorList>
    </citation>
    <scope>NUCLEOTIDE SEQUENCE [LARGE SCALE GENOMIC DNA]</scope>
    <source>
        <strain evidence="2">NBRC 16408</strain>
    </source>
</reference>
<dbReference type="EMBL" id="BOMF01000001">
    <property type="protein sequence ID" value="GID42821.1"/>
    <property type="molecule type" value="Genomic_DNA"/>
</dbReference>
<evidence type="ECO:0000313" key="2">
    <source>
        <dbReference type="EMBL" id="GID42821.1"/>
    </source>
</evidence>
<protein>
    <submittedName>
        <fullName evidence="2">Uncharacterized protein</fullName>
    </submittedName>
</protein>
<comment type="caution">
    <text evidence="2">The sequence shown here is derived from an EMBL/GenBank/DDBJ whole genome shotgun (WGS) entry which is preliminary data.</text>
</comment>
<organism evidence="2">
    <name type="scientific">Actinoplanes campanulatus</name>
    <dbReference type="NCBI Taxonomy" id="113559"/>
    <lineage>
        <taxon>Bacteria</taxon>
        <taxon>Bacillati</taxon>
        <taxon>Actinomycetota</taxon>
        <taxon>Actinomycetes</taxon>
        <taxon>Micromonosporales</taxon>
        <taxon>Micromonosporaceae</taxon>
        <taxon>Actinoplanes</taxon>
    </lineage>
</organism>
<keyword evidence="1" id="KW-1133">Transmembrane helix</keyword>
<gene>
    <name evidence="2" type="ORF">Aca07nite_00960</name>
</gene>
<sequence>MAEPVEPLDGALVVVVGFAVAVRRLVVAVVCELFGRTVAGLLADGVADAAGVAGAEVVGCVDGAAASVVSSGAAVPAVVAAGLVAARRISRSPVPAPATIVAEPAPISPRAPMAVRT</sequence>
<feature type="transmembrane region" description="Helical" evidence="1">
    <location>
        <begin position="12"/>
        <end position="34"/>
    </location>
</feature>
<keyword evidence="1" id="KW-0472">Membrane</keyword>
<accession>A0ABQ3WAD2</accession>